<dbReference type="InterPro" id="IPR011107">
    <property type="entry name" value="PPI_Ypi1"/>
</dbReference>
<dbReference type="EMBL" id="CAMAPF010000010">
    <property type="protein sequence ID" value="CAH9061360.1"/>
    <property type="molecule type" value="Genomic_DNA"/>
</dbReference>
<reference evidence="2" key="1">
    <citation type="submission" date="2022-07" db="EMBL/GenBank/DDBJ databases">
        <authorList>
            <person name="Macas J."/>
            <person name="Novak P."/>
            <person name="Neumann P."/>
        </authorList>
    </citation>
    <scope>NUCLEOTIDE SEQUENCE</scope>
</reference>
<dbReference type="Proteomes" id="UP001152523">
    <property type="component" value="Unassembled WGS sequence"/>
</dbReference>
<dbReference type="GO" id="GO:0005634">
    <property type="term" value="C:nucleus"/>
    <property type="evidence" value="ECO:0007669"/>
    <property type="project" value="TreeGrafter"/>
</dbReference>
<gene>
    <name evidence="2" type="ORF">CEPIT_LOCUS1675</name>
</gene>
<sequence length="147" mass="16935">MSNKTFLYAIIDDATKFCSERQRDRRCRQKMATAMRQFQPSATGTRTLTITIDDAASQPVDSSSSHRPWNETLVLKLKPKKKMVSWKEGTVDNEFLNRKSSKKCCIFHKDKPFDEDYSDDEDEKKGRSNDHPPHNHAHEDCGSCEGH</sequence>
<evidence type="ECO:0000256" key="1">
    <source>
        <dbReference type="SAM" id="MobiDB-lite"/>
    </source>
</evidence>
<dbReference type="GO" id="GO:0008157">
    <property type="term" value="F:protein phosphatase 1 binding"/>
    <property type="evidence" value="ECO:0007669"/>
    <property type="project" value="TreeGrafter"/>
</dbReference>
<dbReference type="AlphaFoldDB" id="A0AAV0C3L7"/>
<dbReference type="PANTHER" id="PTHR20835">
    <property type="entry name" value="E3 UBIQUITIN-PROTEIN LIGASE PPP1R11-RELATED"/>
    <property type="match status" value="1"/>
</dbReference>
<organism evidence="2 3">
    <name type="scientific">Cuscuta epithymum</name>
    <dbReference type="NCBI Taxonomy" id="186058"/>
    <lineage>
        <taxon>Eukaryota</taxon>
        <taxon>Viridiplantae</taxon>
        <taxon>Streptophyta</taxon>
        <taxon>Embryophyta</taxon>
        <taxon>Tracheophyta</taxon>
        <taxon>Spermatophyta</taxon>
        <taxon>Magnoliopsida</taxon>
        <taxon>eudicotyledons</taxon>
        <taxon>Gunneridae</taxon>
        <taxon>Pentapetalae</taxon>
        <taxon>asterids</taxon>
        <taxon>lamiids</taxon>
        <taxon>Solanales</taxon>
        <taxon>Convolvulaceae</taxon>
        <taxon>Cuscuteae</taxon>
        <taxon>Cuscuta</taxon>
        <taxon>Cuscuta subgen. Cuscuta</taxon>
    </lineage>
</organism>
<dbReference type="GO" id="GO:0004865">
    <property type="term" value="F:protein serine/threonine phosphatase inhibitor activity"/>
    <property type="evidence" value="ECO:0007669"/>
    <property type="project" value="InterPro"/>
</dbReference>
<proteinExistence type="predicted"/>
<evidence type="ECO:0000313" key="2">
    <source>
        <dbReference type="EMBL" id="CAH9061360.1"/>
    </source>
</evidence>
<name>A0AAV0C3L7_9ASTE</name>
<dbReference type="Pfam" id="PF07491">
    <property type="entry name" value="PPI_Ypi1"/>
    <property type="match status" value="1"/>
</dbReference>
<evidence type="ECO:0008006" key="4">
    <source>
        <dbReference type="Google" id="ProtNLM"/>
    </source>
</evidence>
<feature type="compositionally biased region" description="Basic and acidic residues" evidence="1">
    <location>
        <begin position="123"/>
        <end position="147"/>
    </location>
</feature>
<dbReference type="PANTHER" id="PTHR20835:SF0">
    <property type="entry name" value="E3 UBIQUITIN-PROTEIN LIGASE PPP1R11"/>
    <property type="match status" value="1"/>
</dbReference>
<evidence type="ECO:0000313" key="3">
    <source>
        <dbReference type="Proteomes" id="UP001152523"/>
    </source>
</evidence>
<accession>A0AAV0C3L7</accession>
<keyword evidence="3" id="KW-1185">Reference proteome</keyword>
<comment type="caution">
    <text evidence="2">The sequence shown here is derived from an EMBL/GenBank/DDBJ whole genome shotgun (WGS) entry which is preliminary data.</text>
</comment>
<protein>
    <recommendedName>
        <fullName evidence="4">Protein phosphatase 1 regulatory subunit 11</fullName>
    </recommendedName>
</protein>
<feature type="region of interest" description="Disordered" evidence="1">
    <location>
        <begin position="111"/>
        <end position="147"/>
    </location>
</feature>